<name>A0A816FK74_9BILA</name>
<dbReference type="Proteomes" id="UP000663834">
    <property type="component" value="Unassembled WGS sequence"/>
</dbReference>
<dbReference type="EMBL" id="CAJNOW010018082">
    <property type="protein sequence ID" value="CAF1662725.1"/>
    <property type="molecule type" value="Genomic_DNA"/>
</dbReference>
<proteinExistence type="predicted"/>
<feature type="compositionally biased region" description="Acidic residues" evidence="1">
    <location>
        <begin position="752"/>
        <end position="775"/>
    </location>
</feature>
<gene>
    <name evidence="2" type="ORF">KQP761_LOCUS32443</name>
</gene>
<comment type="caution">
    <text evidence="2">The sequence shown here is derived from an EMBL/GenBank/DDBJ whole genome shotgun (WGS) entry which is preliminary data.</text>
</comment>
<evidence type="ECO:0000256" key="1">
    <source>
        <dbReference type="SAM" id="MobiDB-lite"/>
    </source>
</evidence>
<dbReference type="AlphaFoldDB" id="A0A816FK74"/>
<sequence length="864" mass="98986">MYSSNDDAFLDISVLPKDIFELVDRKFYDVVKSVAGESLVKILKMQLINSAGKLLNTPDVFAFLNFDSEETDAIKLESCFKSKTGQLVVKPGIQSSSSYLIKLLKKALRQKQESTSKENNDNYQNDITDEFLDNHPLLKSLIKWFQLNDSNGVNQSSRFLTLFIDNLINNLTQSPNNFRYSEPIKNFAVCLYVLGGKQVYEFIRLNLSGSIPNLATLGDLIKNSDTSFSEAEFRFESLNRSHLHFGFCSEDSTGVVRKVEYDSKTNSFVGFATPIDHGVPLAQFYQADTFNHLKTIYDTHEIAPLLNVHMLQAISTENDAPCIPRPFLLSAYGVDNKTTAISILNRWMYIFQHCYENNFRIIGFSTDADRRYVSAMRLASGFFASSSDLQLDQHQNAFRIDLPKHWTWFFLRSNQLLLFFQDPIHLVTKWRNRLLSSTTDLCFGADKINITHIKALIDDNHYTKLDHGLTSSDINPKDRQNYNSCIKLISDDVTNLLSNSEDTNGTVVYLNLLKMIVKAYIDKSTSISERIPSAWCVVFVCRLWWSWLKITSLSSSSKNKAARARTNNIDKHFISKPAYLSVELNAHNLLYLVLLVKQKHLPKQALVNIHLFSSQPCESVFRDARSLSGSFSTMVNFTVNNFIRRAQKLSILNEIKYNQSKNHLSFPVHHKHKQNDPLIYTDRLDEIDQLNVEQIILDAYDQAINIVKNSNMLEILNQNNITNLKNLSDFVFDCLRKSSKMYGYSSQTTIDNNEELESDDDGDDEDEDEESDEADELYDELLNSGDGFNDEEEILNSTRSNFDGIKIVDNINPALKDSYFKIKINDKIKYLHKQSACWLLYSNSTRLSSDRLSRVMQQTTNIDL</sequence>
<evidence type="ECO:0000313" key="3">
    <source>
        <dbReference type="Proteomes" id="UP000663834"/>
    </source>
</evidence>
<reference evidence="2" key="1">
    <citation type="submission" date="2021-02" db="EMBL/GenBank/DDBJ databases">
        <authorList>
            <person name="Nowell W R."/>
        </authorList>
    </citation>
    <scope>NUCLEOTIDE SEQUENCE</scope>
</reference>
<accession>A0A816FK74</accession>
<protein>
    <submittedName>
        <fullName evidence="2">Uncharacterized protein</fullName>
    </submittedName>
</protein>
<organism evidence="2 3">
    <name type="scientific">Rotaria magnacalcarata</name>
    <dbReference type="NCBI Taxonomy" id="392030"/>
    <lineage>
        <taxon>Eukaryota</taxon>
        <taxon>Metazoa</taxon>
        <taxon>Spiralia</taxon>
        <taxon>Gnathifera</taxon>
        <taxon>Rotifera</taxon>
        <taxon>Eurotatoria</taxon>
        <taxon>Bdelloidea</taxon>
        <taxon>Philodinida</taxon>
        <taxon>Philodinidae</taxon>
        <taxon>Rotaria</taxon>
    </lineage>
</organism>
<dbReference type="OrthoDB" id="10064970at2759"/>
<evidence type="ECO:0000313" key="2">
    <source>
        <dbReference type="EMBL" id="CAF1662725.1"/>
    </source>
</evidence>
<feature type="region of interest" description="Disordered" evidence="1">
    <location>
        <begin position="746"/>
        <end position="775"/>
    </location>
</feature>